<dbReference type="AlphaFoldDB" id="A0A017T0I0"/>
<sequence length="1005" mass="111407">MAPARPRLHPSFTPALMHRTARPARPMRPLHPSRRSLAHRAAHFTPLVAALCLGAVTAGTVGIAGTAHAQQPAPAGRAPTAPAPAASAATGAAAGAAADRVRSLIDRGDYADAEKELAPLLRAGTARSDALLFKAEIELRTGRYDEAQKTATEASGISLDVKTSAAPLRAEALASVGKLADAINAVREVEREDKAQRARLVLGELLIRAGRRGEARAPLMTLIEDYNNDKIVSSDPVGLSMVGHAAHLLRSPRDANDAFNQAEKVGGKKLVQLLLWRADLFLDKYDPGHAGEVVKEALKISPRDPRVRVMAARVKLDNAMDFGGALSEITQALEVNPNLAEAQVVKAGLHLRDLEIELADAATDRGLKVDPTNLDLLSMKAAIRFLADDQPGFEAARKKVFGLNPDYSEFYRIVAEYAEWEHRYDDIVRMMQDAVKIDRSDAKAYASLGLNLIRGGDEKNGVEALERAWDKDRFNVRVFNTLNLYEKDIATSYVTVQGQRFSLRYHKNEKAILERYVPRMLEEAWSSMVQRYGFTPKVPVAIELYADSEHFSVRTSGLPNVGIQGVCFGQTLAAMSPAAAEFNWGNVIWHELGHVFAIQYSKNHVPRWFTEGLSEYETIVRRPEWQREEDPALYAAFKAGRVPAVNSFNRAFTHVDDVSDVTMAYFAASQIVVFMVEEFGFPKVAALLPRWGNGERTPEVIQNGLGISATELDRRFRAWLKPRLSRYEKQYVPDLHAPPLDDARKAVLKAPRDAKKHVQLALSLYADGQDQEGDAVLAEALRIDPKQPDAHYMKLRLAFGQKKLDEADRIITKMIADGHDGYALRMKAADLAEVKKDRVKMKAHLEAANRFDPSQSEPLQALYDLAHKAKETAGELSALRRLSLVDQHDRRVWRQLLRLLVEQGQWEEARRVGESALFVDVASSETHRLYARALARTGHHLSAIYELNSALIAHPKPAEAVEIYGELAKAYEKLKRDDLVKQALAHQQEIQKSGGTSPRPKLLPE</sequence>
<dbReference type="PANTHER" id="PTHR12558">
    <property type="entry name" value="CELL DIVISION CYCLE 16,23,27"/>
    <property type="match status" value="1"/>
</dbReference>
<dbReference type="Proteomes" id="UP000019678">
    <property type="component" value="Unassembled WGS sequence"/>
</dbReference>
<dbReference type="EMBL" id="ASRX01000061">
    <property type="protein sequence ID" value="EYF02370.1"/>
    <property type="molecule type" value="Genomic_DNA"/>
</dbReference>
<dbReference type="InterPro" id="IPR011990">
    <property type="entry name" value="TPR-like_helical_dom_sf"/>
</dbReference>
<dbReference type="Gene3D" id="1.25.40.10">
    <property type="entry name" value="Tetratricopeptide repeat domain"/>
    <property type="match status" value="4"/>
</dbReference>
<feature type="region of interest" description="Disordered" evidence="1">
    <location>
        <begin position="1"/>
        <end position="28"/>
    </location>
</feature>
<dbReference type="InterPro" id="IPR039568">
    <property type="entry name" value="Peptidase_MA-like_dom"/>
</dbReference>
<feature type="domain" description="Peptidase MA-like" evidence="2">
    <location>
        <begin position="530"/>
        <end position="721"/>
    </location>
</feature>
<dbReference type="eggNOG" id="COG0457">
    <property type="taxonomic scope" value="Bacteria"/>
</dbReference>
<dbReference type="Pfam" id="PF13485">
    <property type="entry name" value="Peptidase_MA_2"/>
    <property type="match status" value="1"/>
</dbReference>
<gene>
    <name evidence="3" type="ORF">CAP_7141</name>
</gene>
<dbReference type="Pfam" id="PF13432">
    <property type="entry name" value="TPR_16"/>
    <property type="match status" value="3"/>
</dbReference>
<reference evidence="3 4" key="1">
    <citation type="submission" date="2013-05" db="EMBL/GenBank/DDBJ databases">
        <title>Genome assembly of Chondromyces apiculatus DSM 436.</title>
        <authorList>
            <person name="Sharma G."/>
            <person name="Khatri I."/>
            <person name="Kaur C."/>
            <person name="Mayilraj S."/>
            <person name="Subramanian S."/>
        </authorList>
    </citation>
    <scope>NUCLEOTIDE SEQUENCE [LARGE SCALE GENOMIC DNA]</scope>
    <source>
        <strain evidence="3 4">DSM 436</strain>
    </source>
</reference>
<evidence type="ECO:0000313" key="3">
    <source>
        <dbReference type="EMBL" id="EYF02370.1"/>
    </source>
</evidence>
<evidence type="ECO:0000259" key="2">
    <source>
        <dbReference type="Pfam" id="PF13485"/>
    </source>
</evidence>
<dbReference type="PANTHER" id="PTHR12558:SF33">
    <property type="entry name" value="BLL7664 PROTEIN"/>
    <property type="match status" value="1"/>
</dbReference>
<accession>A0A017T0I0</accession>
<keyword evidence="4" id="KW-1185">Reference proteome</keyword>
<organism evidence="3 4">
    <name type="scientific">Chondromyces apiculatus DSM 436</name>
    <dbReference type="NCBI Taxonomy" id="1192034"/>
    <lineage>
        <taxon>Bacteria</taxon>
        <taxon>Pseudomonadati</taxon>
        <taxon>Myxococcota</taxon>
        <taxon>Polyangia</taxon>
        <taxon>Polyangiales</taxon>
        <taxon>Polyangiaceae</taxon>
        <taxon>Chondromyces</taxon>
    </lineage>
</organism>
<dbReference type="SUPFAM" id="SSF48452">
    <property type="entry name" value="TPR-like"/>
    <property type="match status" value="3"/>
</dbReference>
<proteinExistence type="predicted"/>
<evidence type="ECO:0000313" key="4">
    <source>
        <dbReference type="Proteomes" id="UP000019678"/>
    </source>
</evidence>
<evidence type="ECO:0000256" key="1">
    <source>
        <dbReference type="SAM" id="MobiDB-lite"/>
    </source>
</evidence>
<feature type="region of interest" description="Disordered" evidence="1">
    <location>
        <begin position="986"/>
        <end position="1005"/>
    </location>
</feature>
<name>A0A017T0I0_9BACT</name>
<protein>
    <recommendedName>
        <fullName evidence="2">Peptidase MA-like domain-containing protein</fullName>
    </recommendedName>
</protein>
<dbReference type="STRING" id="1192034.CAP_7141"/>
<comment type="caution">
    <text evidence="3">The sequence shown here is derived from an EMBL/GenBank/DDBJ whole genome shotgun (WGS) entry which is preliminary data.</text>
</comment>